<feature type="domain" description="4-oxalocrotonate tautomerase-like" evidence="5">
    <location>
        <begin position="76"/>
        <end position="132"/>
    </location>
</feature>
<dbReference type="InterPro" id="IPR018191">
    <property type="entry name" value="4-OT"/>
</dbReference>
<dbReference type="PANTHER" id="PTHR35530">
    <property type="entry name" value="TAUTOMERASE-RELATED"/>
    <property type="match status" value="1"/>
</dbReference>
<keyword evidence="2" id="KW-0413">Isomerase</keyword>
<feature type="region of interest" description="Disordered" evidence="4">
    <location>
        <begin position="43"/>
        <end position="70"/>
    </location>
</feature>
<evidence type="ECO:0000256" key="4">
    <source>
        <dbReference type="SAM" id="MobiDB-lite"/>
    </source>
</evidence>
<dbReference type="NCBIfam" id="TIGR00013">
    <property type="entry name" value="taut"/>
    <property type="match status" value="1"/>
</dbReference>
<reference evidence="6 7" key="1">
    <citation type="submission" date="2011-12" db="EMBL/GenBank/DDBJ databases">
        <authorList>
            <person name="Kriszt B."/>
            <person name="Tancsics A."/>
            <person name="Cserhati M."/>
            <person name="Toth A."/>
            <person name="Nagy I."/>
            <person name="Horvath B."/>
            <person name="Tamura T."/>
            <person name="Kukolya J."/>
            <person name="Szoboszlay S."/>
        </authorList>
    </citation>
    <scope>NUCLEOTIDE SEQUENCE [LARGE SCALE GENOMIC DNA]</scope>
    <source>
        <strain evidence="6 7">AK37</strain>
    </source>
</reference>
<evidence type="ECO:0000259" key="5">
    <source>
        <dbReference type="Pfam" id="PF01361"/>
    </source>
</evidence>
<evidence type="ECO:0000256" key="3">
    <source>
        <dbReference type="PIRSR" id="PIRSR618191-1"/>
    </source>
</evidence>
<feature type="active site" description="Proton acceptor; via imino nitrogen" evidence="3">
    <location>
        <position position="76"/>
    </location>
</feature>
<protein>
    <submittedName>
        <fullName evidence="6">Tautomerase</fullName>
    </submittedName>
</protein>
<evidence type="ECO:0000313" key="7">
    <source>
        <dbReference type="Proteomes" id="UP000005064"/>
    </source>
</evidence>
<dbReference type="SUPFAM" id="SSF55331">
    <property type="entry name" value="Tautomerase/MIF"/>
    <property type="match status" value="1"/>
</dbReference>
<comment type="similarity">
    <text evidence="1">Belongs to the 4-oxalocrotonate tautomerase family.</text>
</comment>
<dbReference type="PATRIC" id="fig|1114960.4.peg.4237"/>
<evidence type="ECO:0000313" key="6">
    <source>
        <dbReference type="EMBL" id="EHK81249.1"/>
    </source>
</evidence>
<proteinExistence type="inferred from homology"/>
<organism evidence="6 7">
    <name type="scientific">Rhodococcus pyridinivorans AK37</name>
    <dbReference type="NCBI Taxonomy" id="1114960"/>
    <lineage>
        <taxon>Bacteria</taxon>
        <taxon>Bacillati</taxon>
        <taxon>Actinomycetota</taxon>
        <taxon>Actinomycetes</taxon>
        <taxon>Mycobacteriales</taxon>
        <taxon>Nocardiaceae</taxon>
        <taxon>Rhodococcus</taxon>
    </lineage>
</organism>
<sequence length="133" mass="13940">MRIVGFSQGAAGRIEGYCALRQHYSTPVVDGVPFVDAMGCARRASADDGGPDRTVTDTAQDRSAGRATGCNNARMPLIQISQTPGLSDEQKAEVISAVTRAYAEASGKNPSSVWVTITEVPRENWGVGGTPLG</sequence>
<gene>
    <name evidence="6" type="ORF">AK37_20764</name>
</gene>
<comment type="caution">
    <text evidence="6">The sequence shown here is derived from an EMBL/GenBank/DDBJ whole genome shotgun (WGS) entry which is preliminary data.</text>
</comment>
<evidence type="ECO:0000256" key="1">
    <source>
        <dbReference type="ARBA" id="ARBA00006723"/>
    </source>
</evidence>
<evidence type="ECO:0000256" key="2">
    <source>
        <dbReference type="ARBA" id="ARBA00023235"/>
    </source>
</evidence>
<dbReference type="GO" id="GO:0016853">
    <property type="term" value="F:isomerase activity"/>
    <property type="evidence" value="ECO:0007669"/>
    <property type="project" value="UniProtKB-KW"/>
</dbReference>
<dbReference type="AlphaFoldDB" id="H0JWP0"/>
<feature type="compositionally biased region" description="Basic and acidic residues" evidence="4">
    <location>
        <begin position="44"/>
        <end position="64"/>
    </location>
</feature>
<dbReference type="InterPro" id="IPR004370">
    <property type="entry name" value="4-OT-like_dom"/>
</dbReference>
<dbReference type="PANTHER" id="PTHR35530:SF2">
    <property type="entry name" value="BSL4019 PROTEIN"/>
    <property type="match status" value="1"/>
</dbReference>
<dbReference type="Gene3D" id="3.30.429.10">
    <property type="entry name" value="Macrophage Migration Inhibitory Factor"/>
    <property type="match status" value="1"/>
</dbReference>
<name>H0JWP0_9NOCA</name>
<dbReference type="EMBL" id="AHBW01000056">
    <property type="protein sequence ID" value="EHK81249.1"/>
    <property type="molecule type" value="Genomic_DNA"/>
</dbReference>
<accession>H0JWP0</accession>
<dbReference type="InterPro" id="IPR014347">
    <property type="entry name" value="Tautomerase/MIF_sf"/>
</dbReference>
<dbReference type="Pfam" id="PF01361">
    <property type="entry name" value="Tautomerase"/>
    <property type="match status" value="1"/>
</dbReference>
<dbReference type="Proteomes" id="UP000005064">
    <property type="component" value="Unassembled WGS sequence"/>
</dbReference>